<sequence length="1007" mass="115999">MEFTASPKPQLSSRANAFSIAALMSSGGSKEKEVTENTIKPLEQFVEKSSCSQPLGELTSLDAHGEFGSGSSGGGSSPSSSSLCTEPLIPTTPIMPSEEMAKIACSLETKELWDKFHELGTEMIITKSGRRMFPTIRVSFSGVDPEAKYIVLMDIVPVDNKRYRYAYHRSSWLVAGKADPPLPARLYVHPDSPFTGEQLLKQMVSFEKVKLTNNELDQHGHIILNSMHKYQPRVHIIKKKDHTASLLNLKSEEFRTFIFPETVFTAVTAYQNQLITKLKIDSNPFAKGFRDSSRLTDIERESVESLIQKHSYARSPIRTYGGEEDILVDESQTTQTRAIFVGFLHWMHLITLFENDRHFSHLSSLEREMTFRTEMGLYYSYFKTIIEAPSFLKGLWMIMNDRLTEYPLVINTIKRFHLYPEVIIASCYRILVGTMDLFGLETKTCWNVTRMEPLDEIQSCEGLGDPACFYVGVIFLLNGAMMGLFFIYGTYLSGTKLGGVVTVLCYFFNHGEATRVMWTPPLRESFSYPFLVLQMYFLTYILRTSNTYRKYYIALCLSNVAFMLPWQFAQFILFTQIASLFPMYVVGYIETYKFQKIIHMNMMSVFLCFILMFGNPMYLSSYYSSSLLMTWAIILKRNKIQRLGTSELNFWVIQGCIWWFGTIILKFLTSKILGVSDHIRLSDLIAARILRYTDFDTLIYTCAPEFDFMEKATPLRYTKTLLLPVVIVITCLVFKKITHDIMCVLSTNTYLRLQENREENFLLREFLSQIIFNIFRKQLLENGELVFHTLQLVAFSALAILIMRLKLFLTPHMCIMASLICSQRLFSWLFCRVRFENVIFGLLTVMSIQGCANLHNQWNIIGEFSNFPQEELIQWIKYNTRPDAVFAGAMPTMASVKLSTLRPIVNHPHYEDADLRARTKIVYSTYSRKSAQEVRDKLLELHVNYYILEEAWCVVRTKPGCSMLEIWDVEDPSNAANPPLCSILLKDGRPYFTTVFQNSMYRVLKIN</sequence>
<keyword evidence="1" id="KW-1185">Reference proteome</keyword>
<reference evidence="2" key="1">
    <citation type="submission" date="2025-08" db="UniProtKB">
        <authorList>
            <consortium name="RefSeq"/>
        </authorList>
    </citation>
    <scope>IDENTIFICATION</scope>
</reference>
<name>A0AC55CQ42_ECHTE</name>
<evidence type="ECO:0000313" key="1">
    <source>
        <dbReference type="Proteomes" id="UP000694863"/>
    </source>
</evidence>
<proteinExistence type="predicted"/>
<dbReference type="Proteomes" id="UP000694863">
    <property type="component" value="Unplaced"/>
</dbReference>
<organism evidence="1 2">
    <name type="scientific">Echinops telfairi</name>
    <name type="common">Lesser hedgehog tenrec</name>
    <dbReference type="NCBI Taxonomy" id="9371"/>
    <lineage>
        <taxon>Eukaryota</taxon>
        <taxon>Metazoa</taxon>
        <taxon>Chordata</taxon>
        <taxon>Craniata</taxon>
        <taxon>Vertebrata</taxon>
        <taxon>Euteleostomi</taxon>
        <taxon>Mammalia</taxon>
        <taxon>Eutheria</taxon>
        <taxon>Afrotheria</taxon>
        <taxon>Tenrecidae</taxon>
        <taxon>Tenrecinae</taxon>
        <taxon>Echinops</taxon>
    </lineage>
</organism>
<dbReference type="RefSeq" id="XP_045142259.1">
    <property type="nucleotide sequence ID" value="XM_045286324.1"/>
</dbReference>
<gene>
    <name evidence="2" type="primary">TBX20</name>
</gene>
<accession>A0AC55CQ42</accession>
<evidence type="ECO:0000313" key="2">
    <source>
        <dbReference type="RefSeq" id="XP_045142259.1"/>
    </source>
</evidence>
<protein>
    <submittedName>
        <fullName evidence="2">T-box transcription factor TBX20 isoform X1</fullName>
    </submittedName>
</protein>